<evidence type="ECO:0000256" key="1">
    <source>
        <dbReference type="RuleBase" id="RU000411"/>
    </source>
</evidence>
<feature type="domain" description="Serpin" evidence="2">
    <location>
        <begin position="8"/>
        <end position="389"/>
    </location>
</feature>
<organism evidence="3 4">
    <name type="scientific">Streptomyces cupreus</name>
    <dbReference type="NCBI Taxonomy" id="2759956"/>
    <lineage>
        <taxon>Bacteria</taxon>
        <taxon>Bacillati</taxon>
        <taxon>Actinomycetota</taxon>
        <taxon>Actinomycetes</taxon>
        <taxon>Kitasatosporales</taxon>
        <taxon>Streptomycetaceae</taxon>
        <taxon>Streptomyces</taxon>
    </lineage>
</organism>
<dbReference type="AlphaFoldDB" id="A0A7X1IY46"/>
<dbReference type="PANTHER" id="PTHR11461">
    <property type="entry name" value="SERINE PROTEASE INHIBITOR, SERPIN"/>
    <property type="match status" value="1"/>
</dbReference>
<dbReference type="InterPro" id="IPR042178">
    <property type="entry name" value="Serpin_sf_1"/>
</dbReference>
<dbReference type="InterPro" id="IPR036186">
    <property type="entry name" value="Serpin_sf"/>
</dbReference>
<evidence type="ECO:0000313" key="3">
    <source>
        <dbReference type="EMBL" id="MBC2900721.1"/>
    </source>
</evidence>
<dbReference type="InterPro" id="IPR000215">
    <property type="entry name" value="Serpin_fam"/>
</dbReference>
<name>A0A7X1IY46_9ACTN</name>
<sequence length="397" mass="42139">MRVTNATIRAVNGLTARWAGVAEGGTVLSAAGVWPLLAFLADGAAGRAREELADAVGMPADRAAAAARELLAALGSAPGLDSALGLWTRRTLQLHERWRSGLPTDAHGVLTGDLLADRNALDTWAAERTGGLVEKMPVKLTDAAELVLASALAMRTRWLRPFRETPWCPEGGPWGEGEVYLGLRRSSTLLDRVGVADTPDGHVTELRVYGTGALDVHLVLGEEGMTPGQVLRAGVDLLTDRDRVVPGDRLPYGEVGPGVRVTKVRAMRPAPPTLDVTTAAYEVRASHDLLERHELFGLTTARTAIPGHFPGVSDFPLCIDSAQQAAVAKFGALGFEAAAVSAMAAVAGGIPELRWVVTTVDAVFDRPFAFLAVHRHTRLVLAAGWVTEPVPFTGSQW</sequence>
<comment type="caution">
    <text evidence="3">The sequence shown here is derived from an EMBL/GenBank/DDBJ whole genome shotgun (WGS) entry which is preliminary data.</text>
</comment>
<comment type="similarity">
    <text evidence="1">Belongs to the serpin family.</text>
</comment>
<dbReference type="RefSeq" id="WP_186280632.1">
    <property type="nucleotide sequence ID" value="NZ_JACMSF010000003.1"/>
</dbReference>
<dbReference type="GO" id="GO:0004867">
    <property type="term" value="F:serine-type endopeptidase inhibitor activity"/>
    <property type="evidence" value="ECO:0007669"/>
    <property type="project" value="InterPro"/>
</dbReference>
<dbReference type="Proteomes" id="UP000584670">
    <property type="component" value="Unassembled WGS sequence"/>
</dbReference>
<proteinExistence type="inferred from homology"/>
<dbReference type="EMBL" id="JACMSF010000003">
    <property type="protein sequence ID" value="MBC2900721.1"/>
    <property type="molecule type" value="Genomic_DNA"/>
</dbReference>
<reference evidence="3 4" key="1">
    <citation type="submission" date="2020-08" db="EMBL/GenBank/DDBJ databases">
        <title>Streptomyces sp. PSKA01 genome sequencing and assembly.</title>
        <authorList>
            <person name="Mandal S."/>
            <person name="Maiti P.K."/>
            <person name="Das P."/>
        </authorList>
    </citation>
    <scope>NUCLEOTIDE SEQUENCE [LARGE SCALE GENOMIC DNA]</scope>
    <source>
        <strain evidence="3 4">PSKA01</strain>
    </source>
</reference>
<gene>
    <name evidence="3" type="ORF">H4N64_03725</name>
</gene>
<dbReference type="GO" id="GO:0005615">
    <property type="term" value="C:extracellular space"/>
    <property type="evidence" value="ECO:0007669"/>
    <property type="project" value="InterPro"/>
</dbReference>
<dbReference type="Gene3D" id="3.30.497.10">
    <property type="entry name" value="Antithrombin, subunit I, domain 2"/>
    <property type="match status" value="2"/>
</dbReference>
<dbReference type="PANTHER" id="PTHR11461:SF211">
    <property type="entry name" value="GH10112P-RELATED"/>
    <property type="match status" value="1"/>
</dbReference>
<dbReference type="InterPro" id="IPR023796">
    <property type="entry name" value="Serpin_dom"/>
</dbReference>
<protein>
    <submittedName>
        <fullName evidence="3">Proteinase inhibitor I4 serpin</fullName>
    </submittedName>
</protein>
<evidence type="ECO:0000313" key="4">
    <source>
        <dbReference type="Proteomes" id="UP000584670"/>
    </source>
</evidence>
<evidence type="ECO:0000259" key="2">
    <source>
        <dbReference type="SMART" id="SM00093"/>
    </source>
</evidence>
<dbReference type="Pfam" id="PF00079">
    <property type="entry name" value="Serpin"/>
    <property type="match status" value="1"/>
</dbReference>
<keyword evidence="4" id="KW-1185">Reference proteome</keyword>
<dbReference type="SUPFAM" id="SSF56574">
    <property type="entry name" value="Serpins"/>
    <property type="match status" value="2"/>
</dbReference>
<accession>A0A7X1IY46</accession>
<dbReference type="SMART" id="SM00093">
    <property type="entry name" value="SERPIN"/>
    <property type="match status" value="1"/>
</dbReference>